<feature type="domain" description="Acetyl-coenzyme A synthetase N-terminal" evidence="10">
    <location>
        <begin position="38"/>
        <end position="89"/>
    </location>
</feature>
<comment type="similarity">
    <text evidence="1 6">Belongs to the ATP-dependent AMP-binding enzyme family.</text>
</comment>
<dbReference type="GO" id="GO:0016874">
    <property type="term" value="F:ligase activity"/>
    <property type="evidence" value="ECO:0007669"/>
    <property type="project" value="UniProtKB-KW"/>
</dbReference>
<feature type="binding site" evidence="6">
    <location>
        <begin position="418"/>
        <end position="423"/>
    </location>
    <ligand>
        <name>ATP</name>
        <dbReference type="ChEBI" id="CHEBI:30616"/>
    </ligand>
</feature>
<dbReference type="InterPro" id="IPR000873">
    <property type="entry name" value="AMP-dep_synth/lig_dom"/>
</dbReference>
<sequence length="658" mass="71893">MADTPQDQGQETLSNLLQESRKFSPPPELAADANVKADAYDTAAADRLGFWEDKARRLQWERGWDNVLDWNPPFAQWFTGGTLNAAVNCVDRHVAAGLGDRVAYYWEGEPGDSRTITYADLKDMVCQTANALLELGVGKGDRVAVYMPMIPETVITMLACARIGAPHMVVFGGFSADALGSRLDDCQAKAVVTADGGYRRGNPSSLKPAVDEAVRNRSFVEHVLTVRRTGQEVDWTEGRDVWWHDVVDRQSTEHTAEAHDAEHPLYIMYTSGTTAKPKGILHTTGGYLTQVAYTHWAVFDLKPETDVFWTAADIGWVTGHSYIVYGPLANGATSVMYEGTPDTPHKGRFWEIVQKYGVTIAYMAPTAIRTFMKWGEDIPAQFDLSSLRVLGSVGEPINPEAYTWYRKNIGGDRTPIVDTWWQTETGAIMVSPLPGVTEGKPGAAMRPLPGIAADVVDEEGVSVPNGGGGFIVVREPWPSMLRGIWGDPERYKKTYWSRFEGLYFPGDGAKRDEDGDIWLLGRVDDVMLVSGHNISTTEVESALVSHSNVAEAAVTGASDPVTGQGIVAFVILRGEAGEGGDALVKELRDHVAASLGPIAKPRQIMIVPELPKTRSGKIMRRLLRDVAENRQLGDVSTLTDSSVMDIIAEKLPSAASDE</sequence>
<reference evidence="12" key="1">
    <citation type="journal article" date="2019" name="Int. J. Syst. Evol. Microbiol.">
        <title>The Global Catalogue of Microorganisms (GCM) 10K type strain sequencing project: providing services to taxonomists for standard genome sequencing and annotation.</title>
        <authorList>
            <consortium name="The Broad Institute Genomics Platform"/>
            <consortium name="The Broad Institute Genome Sequencing Center for Infectious Disease"/>
            <person name="Wu L."/>
            <person name="Ma J."/>
        </authorList>
    </citation>
    <scope>NUCLEOTIDE SEQUENCE [LARGE SCALE GENOMIC DNA]</scope>
    <source>
        <strain evidence="12">JCM 17137</strain>
    </source>
</reference>
<evidence type="ECO:0000256" key="4">
    <source>
        <dbReference type="ARBA" id="ARBA00022840"/>
    </source>
</evidence>
<dbReference type="HAMAP" id="MF_01123">
    <property type="entry name" value="Ac_CoA_synth"/>
    <property type="match status" value="1"/>
</dbReference>
<dbReference type="Pfam" id="PF00501">
    <property type="entry name" value="AMP-binding"/>
    <property type="match status" value="1"/>
</dbReference>
<evidence type="ECO:0000256" key="2">
    <source>
        <dbReference type="ARBA" id="ARBA00022598"/>
    </source>
</evidence>
<comment type="caution">
    <text evidence="6">Lacks conserved residue(s) required for the propagation of feature annotation.</text>
</comment>
<dbReference type="InterPro" id="IPR032387">
    <property type="entry name" value="ACAS_N"/>
</dbReference>
<dbReference type="Pfam" id="PF16177">
    <property type="entry name" value="ACAS_N"/>
    <property type="match status" value="1"/>
</dbReference>
<feature type="compositionally biased region" description="Polar residues" evidence="7">
    <location>
        <begin position="1"/>
        <end position="18"/>
    </location>
</feature>
<feature type="modified residue" description="N6-acetyllysine" evidence="6">
    <location>
        <position position="617"/>
    </location>
</feature>
<evidence type="ECO:0000259" key="10">
    <source>
        <dbReference type="Pfam" id="PF16177"/>
    </source>
</evidence>
<dbReference type="InterPro" id="IPR045851">
    <property type="entry name" value="AMP-bd_C_sf"/>
</dbReference>
<comment type="catalytic activity">
    <reaction evidence="6">
        <text>acetate + ATP + CoA = acetyl-CoA + AMP + diphosphate</text>
        <dbReference type="Rhea" id="RHEA:23176"/>
        <dbReference type="ChEBI" id="CHEBI:30089"/>
        <dbReference type="ChEBI" id="CHEBI:30616"/>
        <dbReference type="ChEBI" id="CHEBI:33019"/>
        <dbReference type="ChEBI" id="CHEBI:57287"/>
        <dbReference type="ChEBI" id="CHEBI:57288"/>
        <dbReference type="ChEBI" id="CHEBI:456215"/>
        <dbReference type="EC" id="6.2.1.1"/>
    </reaction>
</comment>
<evidence type="ECO:0000313" key="11">
    <source>
        <dbReference type="EMBL" id="GAA3730856.1"/>
    </source>
</evidence>
<accession>A0ABP7F3P3</accession>
<dbReference type="InterPro" id="IPR011904">
    <property type="entry name" value="Ac_CoA_lig"/>
</dbReference>
<keyword evidence="12" id="KW-1185">Reference proteome</keyword>
<evidence type="ECO:0000256" key="3">
    <source>
        <dbReference type="ARBA" id="ARBA00022741"/>
    </source>
</evidence>
<feature type="binding site" evidence="6">
    <location>
        <position position="507"/>
    </location>
    <ligand>
        <name>ATP</name>
        <dbReference type="ChEBI" id="CHEBI:30616"/>
    </ligand>
</feature>
<dbReference type="SUPFAM" id="SSF56801">
    <property type="entry name" value="Acetyl-CoA synthetase-like"/>
    <property type="match status" value="1"/>
</dbReference>
<gene>
    <name evidence="11" type="primary">acs</name>
    <name evidence="6" type="synonym">acsA</name>
    <name evidence="11" type="ORF">GCM10022402_09410</name>
</gene>
<dbReference type="CDD" id="cd05966">
    <property type="entry name" value="ACS"/>
    <property type="match status" value="1"/>
</dbReference>
<feature type="domain" description="AMP-binding enzyme C-terminal" evidence="9">
    <location>
        <begin position="538"/>
        <end position="617"/>
    </location>
</feature>
<comment type="PTM">
    <text evidence="6">Acetylated. Deacetylation by the SIR2-homolog deacetylase activates the enzyme.</text>
</comment>
<evidence type="ECO:0000256" key="7">
    <source>
        <dbReference type="SAM" id="MobiDB-lite"/>
    </source>
</evidence>
<comment type="cofactor">
    <cofactor evidence="6">
        <name>Mg(2+)</name>
        <dbReference type="ChEBI" id="CHEBI:18420"/>
    </cofactor>
</comment>
<keyword evidence="2 6" id="KW-0436">Ligase</keyword>
<evidence type="ECO:0000256" key="5">
    <source>
        <dbReference type="ARBA" id="ARBA00022990"/>
    </source>
</evidence>
<dbReference type="InterPro" id="IPR042099">
    <property type="entry name" value="ANL_N_sf"/>
</dbReference>
<feature type="region of interest" description="Disordered" evidence="7">
    <location>
        <begin position="1"/>
        <end position="29"/>
    </location>
</feature>
<dbReference type="NCBIfam" id="TIGR02188">
    <property type="entry name" value="Ac_CoA_lig_AcsA"/>
    <property type="match status" value="1"/>
</dbReference>
<feature type="domain" description="AMP-dependent synthetase/ligase" evidence="8">
    <location>
        <begin position="93"/>
        <end position="485"/>
    </location>
</feature>
<dbReference type="Proteomes" id="UP001500908">
    <property type="component" value="Unassembled WGS sequence"/>
</dbReference>
<feature type="binding site" evidence="6">
    <location>
        <position position="549"/>
    </location>
    <ligand>
        <name>Mg(2+)</name>
        <dbReference type="ChEBI" id="CHEBI:18420"/>
    </ligand>
</feature>
<keyword evidence="3 6" id="KW-0547">Nucleotide-binding</keyword>
<dbReference type="Gene3D" id="3.30.300.30">
    <property type="match status" value="1"/>
</dbReference>
<feature type="binding site" evidence="6">
    <location>
        <position position="318"/>
    </location>
    <ligand>
        <name>CoA</name>
        <dbReference type="ChEBI" id="CHEBI:57287"/>
    </ligand>
</feature>
<dbReference type="Pfam" id="PF13193">
    <property type="entry name" value="AMP-binding_C"/>
    <property type="match status" value="1"/>
</dbReference>
<evidence type="ECO:0000256" key="6">
    <source>
        <dbReference type="HAMAP-Rule" id="MF_01123"/>
    </source>
</evidence>
<comment type="caution">
    <text evidence="11">The sequence shown here is derived from an EMBL/GenBank/DDBJ whole genome shotgun (WGS) entry which is preliminary data.</text>
</comment>
<dbReference type="Gene3D" id="3.40.50.12780">
    <property type="entry name" value="N-terminal domain of ligase-like"/>
    <property type="match status" value="1"/>
</dbReference>
<dbReference type="NCBIfam" id="NF001208">
    <property type="entry name" value="PRK00174.1"/>
    <property type="match status" value="1"/>
</dbReference>
<dbReference type="PANTHER" id="PTHR24095">
    <property type="entry name" value="ACETYL-COENZYME A SYNTHETASE"/>
    <property type="match status" value="1"/>
</dbReference>
<dbReference type="EMBL" id="BAABDD010000003">
    <property type="protein sequence ID" value="GAA3730856.1"/>
    <property type="molecule type" value="Genomic_DNA"/>
</dbReference>
<proteinExistence type="inferred from homology"/>
<feature type="binding site" evidence="6">
    <location>
        <position position="546"/>
    </location>
    <ligand>
        <name>Mg(2+)</name>
        <dbReference type="ChEBI" id="CHEBI:18420"/>
    </ligand>
</feature>
<dbReference type="InterPro" id="IPR025110">
    <property type="entry name" value="AMP-bd_C"/>
</dbReference>
<dbReference type="EC" id="6.2.1.1" evidence="6"/>
<evidence type="ECO:0000259" key="9">
    <source>
        <dbReference type="Pfam" id="PF13193"/>
    </source>
</evidence>
<keyword evidence="4 6" id="KW-0067">ATP-binding</keyword>
<dbReference type="PANTHER" id="PTHR24095:SF14">
    <property type="entry name" value="ACETYL-COENZYME A SYNTHETASE 1"/>
    <property type="match status" value="1"/>
</dbReference>
<feature type="binding site" evidence="6">
    <location>
        <begin position="199"/>
        <end position="202"/>
    </location>
    <ligand>
        <name>CoA</name>
        <dbReference type="ChEBI" id="CHEBI:57287"/>
    </ligand>
</feature>
<feature type="binding site" evidence="6">
    <location>
        <position position="522"/>
    </location>
    <ligand>
        <name>ATP</name>
        <dbReference type="ChEBI" id="CHEBI:30616"/>
    </ligand>
</feature>
<evidence type="ECO:0000259" key="8">
    <source>
        <dbReference type="Pfam" id="PF00501"/>
    </source>
</evidence>
<evidence type="ECO:0000313" key="12">
    <source>
        <dbReference type="Proteomes" id="UP001500908"/>
    </source>
</evidence>
<name>A0ABP7F3P3_9ACTN</name>
<comment type="function">
    <text evidence="6">Catalyzes the conversion of acetate into acetyl-CoA (AcCoA), an essential intermediate at the junction of anabolic and catabolic pathways. AcsA undergoes a two-step reaction. In the first half reaction, AcsA combines acetate with ATP to form acetyl-adenylate (AcAMP) intermediate. In the second half reaction, it can then transfer the acetyl group from AcAMP to the sulfhydryl group of CoA, forming the product AcCoA.</text>
</comment>
<protein>
    <recommendedName>
        <fullName evidence="6">Acetyl-coenzyme A synthetase</fullName>
        <shortName evidence="6">AcCoA synthetase</shortName>
        <shortName evidence="6">Acs</shortName>
        <ecNumber evidence="6">6.2.1.1</ecNumber>
    </recommendedName>
    <alternativeName>
        <fullName evidence="6">Acetate--CoA ligase</fullName>
    </alternativeName>
    <alternativeName>
        <fullName evidence="6">Acyl-activating enzyme</fullName>
    </alternativeName>
</protein>
<evidence type="ECO:0000256" key="1">
    <source>
        <dbReference type="ARBA" id="ARBA00006432"/>
    </source>
</evidence>
<organism evidence="11 12">
    <name type="scientific">Salinactinospora qingdaonensis</name>
    <dbReference type="NCBI Taxonomy" id="702744"/>
    <lineage>
        <taxon>Bacteria</taxon>
        <taxon>Bacillati</taxon>
        <taxon>Actinomycetota</taxon>
        <taxon>Actinomycetes</taxon>
        <taxon>Streptosporangiales</taxon>
        <taxon>Nocardiopsidaceae</taxon>
        <taxon>Salinactinospora</taxon>
    </lineage>
</organism>
<feature type="binding site" evidence="6">
    <location>
        <position position="530"/>
    </location>
    <ligand>
        <name>CoA</name>
        <dbReference type="ChEBI" id="CHEBI:57287"/>
    </ligand>
</feature>
<dbReference type="RefSeq" id="WP_344967649.1">
    <property type="nucleotide sequence ID" value="NZ_BAABDD010000003.1"/>
</dbReference>
<keyword evidence="6" id="KW-0460">Magnesium</keyword>
<keyword evidence="5 6" id="KW-0007">Acetylation</keyword>
<feature type="binding site" evidence="6">
    <location>
        <begin position="394"/>
        <end position="396"/>
    </location>
    <ligand>
        <name>ATP</name>
        <dbReference type="ChEBI" id="CHEBI:30616"/>
    </ligand>
</feature>
<feature type="binding site" evidence="6">
    <location>
        <position position="544"/>
    </location>
    <ligand>
        <name>Mg(2+)</name>
        <dbReference type="ChEBI" id="CHEBI:18420"/>
    </ligand>
</feature>
<keyword evidence="6" id="KW-0479">Metal-binding</keyword>